<proteinExistence type="predicted"/>
<evidence type="ECO:0000313" key="2">
    <source>
        <dbReference type="EMBL" id="MBO1860516.1"/>
    </source>
</evidence>
<reference evidence="2" key="1">
    <citation type="submission" date="2021-03" db="EMBL/GenBank/DDBJ databases">
        <title>Whole Genome Sequence of Bradyrhizobium sp. Strain 144S4.</title>
        <authorList>
            <person name="Bromfield E.S.P."/>
            <person name="Cloutier S."/>
        </authorList>
    </citation>
    <scope>NUCLEOTIDE SEQUENCE [LARGE SCALE GENOMIC DNA]</scope>
    <source>
        <strain evidence="2">144S4</strain>
    </source>
</reference>
<evidence type="ECO:0000256" key="1">
    <source>
        <dbReference type="SAM" id="MobiDB-lite"/>
    </source>
</evidence>
<dbReference type="AlphaFoldDB" id="A0A939S1P0"/>
<gene>
    <name evidence="3" type="ORF">J4G43_003655</name>
    <name evidence="2" type="ORF">J4G43_05865</name>
</gene>
<protein>
    <submittedName>
        <fullName evidence="2">Uncharacterized protein</fullName>
    </submittedName>
</protein>
<accession>A0A939S1P0</accession>
<reference evidence="3 4" key="2">
    <citation type="journal article" date="2022" name="Int. J. Syst. Evol. Microbiol.">
        <title>Strains of Bradyrhizobium barranii sp. nov. associated with legumes native to Canada are symbionts of soybeans and belong to different subspecies (subsp. barranii subsp. nov. and subsp. apii subsp. nov.) and symbiovars (sv. glycinearum and sv. septentrionale).</title>
        <authorList>
            <person name="Bromfield E.S.P."/>
            <person name="Cloutier S."/>
            <person name="Wasai-Hara S."/>
            <person name="Minamisawa K."/>
        </authorList>
    </citation>
    <scope>NUCLEOTIDE SEQUENCE [LARGE SCALE GENOMIC DNA]</scope>
    <source>
        <strain evidence="3 4">144S4</strain>
    </source>
</reference>
<dbReference type="EMBL" id="JAGEMI010000001">
    <property type="protein sequence ID" value="MBO1860516.1"/>
    <property type="molecule type" value="Genomic_DNA"/>
</dbReference>
<sequence>MQQIAIEIERQGGDSNGFASPREGLKTIRALADEVEAWRQAGRTYRRFFSSWARSRNTR</sequence>
<feature type="region of interest" description="Disordered" evidence="1">
    <location>
        <begin position="1"/>
        <end position="21"/>
    </location>
</feature>
<dbReference type="EMBL" id="CP086136">
    <property type="protein sequence ID" value="UEM13444.1"/>
    <property type="molecule type" value="Genomic_DNA"/>
</dbReference>
<name>A0A939S1P0_9BRAD</name>
<evidence type="ECO:0000313" key="3">
    <source>
        <dbReference type="EMBL" id="UEM13444.1"/>
    </source>
</evidence>
<evidence type="ECO:0000313" key="4">
    <source>
        <dbReference type="Proteomes" id="UP000664702"/>
    </source>
</evidence>
<dbReference type="KEGG" id="bban:J4G43_003655"/>
<dbReference type="Proteomes" id="UP000664702">
    <property type="component" value="Chromosome"/>
</dbReference>
<dbReference type="RefSeq" id="WP_208084024.1">
    <property type="nucleotide sequence ID" value="NZ_CP086136.1"/>
</dbReference>
<organism evidence="2">
    <name type="scientific">Bradyrhizobium barranii subsp. barranii</name>
    <dbReference type="NCBI Taxonomy" id="2823807"/>
    <lineage>
        <taxon>Bacteria</taxon>
        <taxon>Pseudomonadati</taxon>
        <taxon>Pseudomonadota</taxon>
        <taxon>Alphaproteobacteria</taxon>
        <taxon>Hyphomicrobiales</taxon>
        <taxon>Nitrobacteraceae</taxon>
        <taxon>Bradyrhizobium</taxon>
        <taxon>Bradyrhizobium barranii</taxon>
    </lineage>
</organism>